<dbReference type="InterPro" id="IPR024478">
    <property type="entry name" value="HlyB_4HB_MCP"/>
</dbReference>
<comment type="similarity">
    <text evidence="2">Belongs to the methyl-accepting chemotaxis (MCP) protein family.</text>
</comment>
<dbReference type="SMART" id="SM00304">
    <property type="entry name" value="HAMP"/>
    <property type="match status" value="1"/>
</dbReference>
<organism evidence="7 8">
    <name type="scientific">Methylobacterium radiotolerans</name>
    <dbReference type="NCBI Taxonomy" id="31998"/>
    <lineage>
        <taxon>Bacteria</taxon>
        <taxon>Pseudomonadati</taxon>
        <taxon>Pseudomonadota</taxon>
        <taxon>Alphaproteobacteria</taxon>
        <taxon>Hyphomicrobiales</taxon>
        <taxon>Methylobacteriaceae</taxon>
        <taxon>Methylobacterium</taxon>
    </lineage>
</organism>
<evidence type="ECO:0000256" key="3">
    <source>
        <dbReference type="PROSITE-ProRule" id="PRU00284"/>
    </source>
</evidence>
<dbReference type="CDD" id="cd06225">
    <property type="entry name" value="HAMP"/>
    <property type="match status" value="1"/>
</dbReference>
<evidence type="ECO:0000259" key="5">
    <source>
        <dbReference type="PROSITE" id="PS50111"/>
    </source>
</evidence>
<sequence>MRITLKNSLMGLFVLMLILSVAQGAVALIKLDDIEAKTGALLDNTIPSMNEANLINSLVIRTRLWQFRYMTAESEAAKTESAAKVAEFMRDRGAKVDAYNALVSSPEERTAYDAMRTKLGVLTSDWERLRAFPAERYEEAMTAFRGPMNTSYLAASASVRALTDINLAASRAADAGIRQAQTEATRVTVIVLCVSLLTALGAMAYSFLGVSRPIARMSAAMRRLAEGDAASPVPYSQRRDEIGEMSSAVGVFRDNILRTRALEEETALARASAEEQRKAGMRQMADRFESAIGGIVASVSSSAGELRATAQTMSANAEETAAQSVSVAAAAEQASSNVNTVAAAAEELGSSVSEIGRQVAGSADLAQAAVGEANGTAALVQDLAQAASRIGDVVNLISSIAAQTNLLALNATIEAARAGAAGRGFAVVASEVKELASQTARATAEISTQINQIQGSTDQAVSAIAGIADRIREISGVATAIASAVEQQGAATQEIVLNVAQAATGTGEVTGTIASVAGAAEETGAAASQMLASASALSQQADHLGAEVTRFLATVRAA</sequence>
<dbReference type="Gene3D" id="6.10.340.10">
    <property type="match status" value="1"/>
</dbReference>
<protein>
    <submittedName>
        <fullName evidence="7">Methyl-accepting chemotaxis protein</fullName>
    </submittedName>
</protein>
<dbReference type="Pfam" id="PF00015">
    <property type="entry name" value="MCPsignal"/>
    <property type="match status" value="1"/>
</dbReference>
<dbReference type="PANTHER" id="PTHR32089:SF112">
    <property type="entry name" value="LYSOZYME-LIKE PROTEIN-RELATED"/>
    <property type="match status" value="1"/>
</dbReference>
<accession>A0ABU7TBZ9</accession>
<feature type="domain" description="Methyl-accepting transducer" evidence="5">
    <location>
        <begin position="295"/>
        <end position="538"/>
    </location>
</feature>
<feature type="domain" description="HAMP" evidence="6">
    <location>
        <begin position="208"/>
        <end position="261"/>
    </location>
</feature>
<dbReference type="InterPro" id="IPR004090">
    <property type="entry name" value="Chemotax_Me-accpt_rcpt"/>
</dbReference>
<comment type="caution">
    <text evidence="7">The sequence shown here is derived from an EMBL/GenBank/DDBJ whole genome shotgun (WGS) entry which is preliminary data.</text>
</comment>
<evidence type="ECO:0000256" key="4">
    <source>
        <dbReference type="SAM" id="Phobius"/>
    </source>
</evidence>
<keyword evidence="4" id="KW-0812">Transmembrane</keyword>
<evidence type="ECO:0000256" key="2">
    <source>
        <dbReference type="ARBA" id="ARBA00029447"/>
    </source>
</evidence>
<proteinExistence type="inferred from homology"/>
<dbReference type="Pfam" id="PF12729">
    <property type="entry name" value="4HB_MCP_1"/>
    <property type="match status" value="1"/>
</dbReference>
<reference evidence="7 8" key="1">
    <citation type="journal article" date="2012" name="Genet. Mol. Biol.">
        <title>Analysis of 16S rRNA and mxaF genes revealing insights into Methylobacterium niche-specific plant association.</title>
        <authorList>
            <person name="Dourado M.N."/>
            <person name="Andreote F.D."/>
            <person name="Dini-Andreote F."/>
            <person name="Conti R."/>
            <person name="Araujo J.M."/>
            <person name="Araujo W.L."/>
        </authorList>
    </citation>
    <scope>NUCLEOTIDE SEQUENCE [LARGE SCALE GENOMIC DNA]</scope>
    <source>
        <strain evidence="7 8">SR1.6/4</strain>
    </source>
</reference>
<keyword evidence="1 3" id="KW-0807">Transducer</keyword>
<evidence type="ECO:0000313" key="7">
    <source>
        <dbReference type="EMBL" id="MEE7458167.1"/>
    </source>
</evidence>
<dbReference type="Proteomes" id="UP001349262">
    <property type="component" value="Unassembled WGS sequence"/>
</dbReference>
<gene>
    <name evidence="7" type="ORF">MRSR164_15725</name>
</gene>
<dbReference type="PROSITE" id="PS50885">
    <property type="entry name" value="HAMP"/>
    <property type="match status" value="1"/>
</dbReference>
<evidence type="ECO:0000313" key="8">
    <source>
        <dbReference type="Proteomes" id="UP001349262"/>
    </source>
</evidence>
<evidence type="ECO:0000256" key="1">
    <source>
        <dbReference type="ARBA" id="ARBA00023224"/>
    </source>
</evidence>
<evidence type="ECO:0000259" key="6">
    <source>
        <dbReference type="PROSITE" id="PS50885"/>
    </source>
</evidence>
<name>A0ABU7TBZ9_9HYPH</name>
<keyword evidence="4" id="KW-1133">Transmembrane helix</keyword>
<dbReference type="PANTHER" id="PTHR32089">
    <property type="entry name" value="METHYL-ACCEPTING CHEMOTAXIS PROTEIN MCPB"/>
    <property type="match status" value="1"/>
</dbReference>
<keyword evidence="8" id="KW-1185">Reference proteome</keyword>
<dbReference type="EMBL" id="MLBY01000005">
    <property type="protein sequence ID" value="MEE7458167.1"/>
    <property type="molecule type" value="Genomic_DNA"/>
</dbReference>
<dbReference type="InterPro" id="IPR003660">
    <property type="entry name" value="HAMP_dom"/>
</dbReference>
<feature type="transmembrane region" description="Helical" evidence="4">
    <location>
        <begin position="187"/>
        <end position="208"/>
    </location>
</feature>
<dbReference type="InterPro" id="IPR004089">
    <property type="entry name" value="MCPsignal_dom"/>
</dbReference>
<dbReference type="PROSITE" id="PS50111">
    <property type="entry name" value="CHEMOTAXIS_TRANSDUC_2"/>
    <property type="match status" value="1"/>
</dbReference>
<dbReference type="Pfam" id="PF00672">
    <property type="entry name" value="HAMP"/>
    <property type="match status" value="1"/>
</dbReference>
<keyword evidence="4" id="KW-0472">Membrane</keyword>
<dbReference type="SMART" id="SM00283">
    <property type="entry name" value="MA"/>
    <property type="match status" value="1"/>
</dbReference>
<dbReference type="SUPFAM" id="SSF58104">
    <property type="entry name" value="Methyl-accepting chemotaxis protein (MCP) signaling domain"/>
    <property type="match status" value="1"/>
</dbReference>
<dbReference type="Gene3D" id="1.10.287.950">
    <property type="entry name" value="Methyl-accepting chemotaxis protein"/>
    <property type="match status" value="1"/>
</dbReference>
<dbReference type="PRINTS" id="PR00260">
    <property type="entry name" value="CHEMTRNSDUCR"/>
</dbReference>